<dbReference type="Proteomes" id="UP000746584">
    <property type="component" value="Unassembled WGS sequence"/>
</dbReference>
<gene>
    <name evidence="2" type="ORF">JOE58_002643</name>
</gene>
<organism evidence="2 3">
    <name type="scientific">Curtobacterium luteum</name>
    <dbReference type="NCBI Taxonomy" id="33881"/>
    <lineage>
        <taxon>Bacteria</taxon>
        <taxon>Bacillati</taxon>
        <taxon>Actinomycetota</taxon>
        <taxon>Actinomycetes</taxon>
        <taxon>Micrococcales</taxon>
        <taxon>Microbacteriaceae</taxon>
        <taxon>Curtobacterium</taxon>
    </lineage>
</organism>
<evidence type="ECO:0000313" key="3">
    <source>
        <dbReference type="Proteomes" id="UP000746584"/>
    </source>
</evidence>
<sequence>MSDIYTVLYRFNLRGIMSCSAVSSLVCTVPPAQPAQNPASGLLDELLHWAAANAVPLLMAGLALVILVALGAVYFGRSRPAPDVAQLIGTKRRGRKGTAVMAIASACALILGASVPAYAAAKAAVPVVKTNPIKVGTIVVTGPDGKAVAYNKAMTVMPGATATVAAPVSNIGKVPMKLYLSSFTLADTKKLGNVTRWQVTTSNVTKISGPLSGGPQQQFTVLKPGKAIKLAVKIQVPTSANNTYQRASLRYRLILTMTQTT</sequence>
<feature type="transmembrane region" description="Helical" evidence="1">
    <location>
        <begin position="50"/>
        <end position="76"/>
    </location>
</feature>
<comment type="caution">
    <text evidence="2">The sequence shown here is derived from an EMBL/GenBank/DDBJ whole genome shotgun (WGS) entry which is preliminary data.</text>
</comment>
<proteinExistence type="predicted"/>
<evidence type="ECO:0000256" key="1">
    <source>
        <dbReference type="SAM" id="Phobius"/>
    </source>
</evidence>
<keyword evidence="3" id="KW-1185">Reference proteome</keyword>
<keyword evidence="1" id="KW-1133">Transmembrane helix</keyword>
<dbReference type="EMBL" id="JAFBCG010000001">
    <property type="protein sequence ID" value="MBM7803392.1"/>
    <property type="molecule type" value="Genomic_DNA"/>
</dbReference>
<evidence type="ECO:0008006" key="4">
    <source>
        <dbReference type="Google" id="ProtNLM"/>
    </source>
</evidence>
<keyword evidence="1" id="KW-0812">Transmembrane</keyword>
<feature type="transmembrane region" description="Helical" evidence="1">
    <location>
        <begin position="97"/>
        <end position="119"/>
    </location>
</feature>
<name>A0ABS2RY73_9MICO</name>
<reference evidence="2 3" key="1">
    <citation type="submission" date="2021-01" db="EMBL/GenBank/DDBJ databases">
        <title>Sequencing the genomes of 1000 actinobacteria strains.</title>
        <authorList>
            <person name="Klenk H.-P."/>
        </authorList>
    </citation>
    <scope>NUCLEOTIDE SEQUENCE [LARGE SCALE GENOMIC DNA]</scope>
    <source>
        <strain evidence="2 3">DSM 20542</strain>
    </source>
</reference>
<keyword evidence="1" id="KW-0472">Membrane</keyword>
<accession>A0ABS2RY73</accession>
<dbReference type="RefSeq" id="WP_148286207.1">
    <property type="nucleotide sequence ID" value="NZ_BMOI01000017.1"/>
</dbReference>
<evidence type="ECO:0000313" key="2">
    <source>
        <dbReference type="EMBL" id="MBM7803392.1"/>
    </source>
</evidence>
<protein>
    <recommendedName>
        <fullName evidence="4">DUF4352 domain-containing protein</fullName>
    </recommendedName>
</protein>